<sequence>MTDTEAKKFYDSKAWQTKRIEILKRDRFECQDCRARIQKAVAEGKWLPEKEKKIARANQVHHIQELKEHPELALDNDNLISLCVRCHNIRHGRVPHKFKRKKKLASRERW</sequence>
<evidence type="ECO:0000313" key="7">
    <source>
        <dbReference type="Proteomes" id="UP000049472"/>
    </source>
</evidence>
<reference evidence="7" key="1">
    <citation type="submission" date="2015-05" db="EMBL/GenBank/DDBJ databases">
        <authorList>
            <consortium name="Pathogen Informatics"/>
        </authorList>
    </citation>
    <scope>NUCLEOTIDE SEQUENCE [LARGE SCALE GENOMIC DNA]</scope>
    <source>
        <strain evidence="7">T1-815</strain>
    </source>
</reference>
<evidence type="ECO:0000256" key="3">
    <source>
        <dbReference type="ARBA" id="ARBA00038412"/>
    </source>
</evidence>
<evidence type="ECO:0000256" key="2">
    <source>
        <dbReference type="ARBA" id="ARBA00022801"/>
    </source>
</evidence>
<proteinExistence type="inferred from homology"/>
<feature type="domain" description="HNH nuclease" evidence="5">
    <location>
        <begin position="31"/>
        <end position="88"/>
    </location>
</feature>
<evidence type="ECO:0000256" key="4">
    <source>
        <dbReference type="ARBA" id="ARBA00040194"/>
    </source>
</evidence>
<dbReference type="SMART" id="SM00507">
    <property type="entry name" value="HNHc"/>
    <property type="match status" value="1"/>
</dbReference>
<organism evidence="6 7">
    <name type="scientific">Agathobacter rectalis</name>
    <dbReference type="NCBI Taxonomy" id="39491"/>
    <lineage>
        <taxon>Bacteria</taxon>
        <taxon>Bacillati</taxon>
        <taxon>Bacillota</taxon>
        <taxon>Clostridia</taxon>
        <taxon>Lachnospirales</taxon>
        <taxon>Lachnospiraceae</taxon>
        <taxon>Agathobacter</taxon>
    </lineage>
</organism>
<protein>
    <recommendedName>
        <fullName evidence="4">Putative HNH nuclease YajD</fullName>
    </recommendedName>
</protein>
<dbReference type="PANTHER" id="PTHR41286:SF1">
    <property type="entry name" value="HNH NUCLEASE YAJD-RELATED"/>
    <property type="match status" value="1"/>
</dbReference>
<dbReference type="RefSeq" id="WP_055061571.1">
    <property type="nucleotide sequence ID" value="NZ_CVRQ01000017.1"/>
</dbReference>
<dbReference type="Pfam" id="PF01844">
    <property type="entry name" value="HNH"/>
    <property type="match status" value="1"/>
</dbReference>
<dbReference type="Gene3D" id="1.10.30.50">
    <property type="match status" value="1"/>
</dbReference>
<dbReference type="GO" id="GO:0016787">
    <property type="term" value="F:hydrolase activity"/>
    <property type="evidence" value="ECO:0007669"/>
    <property type="project" value="UniProtKB-KW"/>
</dbReference>
<keyword evidence="7" id="KW-1185">Reference proteome</keyword>
<dbReference type="GO" id="GO:0003676">
    <property type="term" value="F:nucleic acid binding"/>
    <property type="evidence" value="ECO:0007669"/>
    <property type="project" value="InterPro"/>
</dbReference>
<keyword evidence="1" id="KW-0540">Nuclease</keyword>
<dbReference type="PANTHER" id="PTHR41286">
    <property type="entry name" value="HNH NUCLEASE YAJD-RELATED"/>
    <property type="match status" value="1"/>
</dbReference>
<name>A0A0M6WIX4_9FIRM</name>
<accession>A0A0M6WIX4</accession>
<dbReference type="AlphaFoldDB" id="A0A0M6WIX4"/>
<evidence type="ECO:0000313" key="6">
    <source>
        <dbReference type="EMBL" id="CRL36245.1"/>
    </source>
</evidence>
<comment type="similarity">
    <text evidence="3">Belongs to the HNH nuclease family.</text>
</comment>
<keyword evidence="2" id="KW-0378">Hydrolase</keyword>
<evidence type="ECO:0000256" key="1">
    <source>
        <dbReference type="ARBA" id="ARBA00022722"/>
    </source>
</evidence>
<dbReference type="InterPro" id="IPR003615">
    <property type="entry name" value="HNH_nuc"/>
</dbReference>
<evidence type="ECO:0000259" key="5">
    <source>
        <dbReference type="SMART" id="SM00507"/>
    </source>
</evidence>
<dbReference type="GO" id="GO:0004519">
    <property type="term" value="F:endonuclease activity"/>
    <property type="evidence" value="ECO:0007669"/>
    <property type="project" value="InterPro"/>
</dbReference>
<dbReference type="GO" id="GO:0005829">
    <property type="term" value="C:cytosol"/>
    <property type="evidence" value="ECO:0007669"/>
    <property type="project" value="TreeGrafter"/>
</dbReference>
<dbReference type="GO" id="GO:0008270">
    <property type="term" value="F:zinc ion binding"/>
    <property type="evidence" value="ECO:0007669"/>
    <property type="project" value="InterPro"/>
</dbReference>
<dbReference type="InterPro" id="IPR002711">
    <property type="entry name" value="HNH"/>
</dbReference>
<gene>
    <name evidence="6" type="ORF">T1815_12801</name>
</gene>
<dbReference type="EMBL" id="CVRQ01000017">
    <property type="protein sequence ID" value="CRL36245.1"/>
    <property type="molecule type" value="Genomic_DNA"/>
</dbReference>
<dbReference type="Proteomes" id="UP000049472">
    <property type="component" value="Unassembled WGS sequence"/>
</dbReference>